<dbReference type="InterPro" id="IPR044880">
    <property type="entry name" value="NCX_ion-bd_dom_sf"/>
</dbReference>
<feature type="transmembrane region" description="Helical" evidence="5">
    <location>
        <begin position="58"/>
        <end position="79"/>
    </location>
</feature>
<feature type="transmembrane region" description="Helical" evidence="5">
    <location>
        <begin position="27"/>
        <end position="46"/>
    </location>
</feature>
<sequence length="345" mass="37507">MITRAVRPGNRGRVKEILIKYTEKMDYIWMLLLGSGFLLFSSFGFVRTAERVAAGLRISPLVVGVVVLAVGTSLPELAVSGTAVVAGDAGLALGNIIGSNIVNIFLVLGIAILAGSMRIGTAKTQTTVAVLIAVSTGFLLIHLWNLPRFYAGMVFLTGSVGFTVYEYVLALRGRRGVDRRIMDSYTRKRPLTAGDVITSLVYLSGIIIGGILVVLSSENLAVRLGVSTTTLGLSFTAVITSLPELLTTLFSQRDHQEKMSLGNIVGSNIYNILLIGGITMLFSEYEYIPPVDWFFFMAATGMVLIITRWFRGRVVPRFVGVILILLTMWYFFSLSLPGIISGISY</sequence>
<comment type="subcellular location">
    <subcellularLocation>
        <location evidence="1">Membrane</location>
        <topology evidence="1">Multi-pass membrane protein</topology>
    </subcellularLocation>
</comment>
<name>A0A1F5YXV1_9BACT</name>
<dbReference type="InterPro" id="IPR002229">
    <property type="entry name" value="RhesusRHD"/>
</dbReference>
<evidence type="ECO:0000259" key="6">
    <source>
        <dbReference type="Pfam" id="PF01699"/>
    </source>
</evidence>
<evidence type="ECO:0000313" key="7">
    <source>
        <dbReference type="EMBL" id="OGG04923.1"/>
    </source>
</evidence>
<dbReference type="AlphaFoldDB" id="A0A1F5YXV1"/>
<feature type="transmembrane region" description="Helical" evidence="5">
    <location>
        <begin position="220"/>
        <end position="240"/>
    </location>
</feature>
<feature type="transmembrane region" description="Helical" evidence="5">
    <location>
        <begin position="261"/>
        <end position="281"/>
    </location>
</feature>
<proteinExistence type="predicted"/>
<feature type="transmembrane region" description="Helical" evidence="5">
    <location>
        <begin position="126"/>
        <end position="144"/>
    </location>
</feature>
<protein>
    <recommendedName>
        <fullName evidence="6">Sodium/calcium exchanger membrane region domain-containing protein</fullName>
    </recommendedName>
</protein>
<dbReference type="GO" id="GO:0006874">
    <property type="term" value="P:intracellular calcium ion homeostasis"/>
    <property type="evidence" value="ECO:0007669"/>
    <property type="project" value="TreeGrafter"/>
</dbReference>
<evidence type="ECO:0000256" key="3">
    <source>
        <dbReference type="ARBA" id="ARBA00022989"/>
    </source>
</evidence>
<feature type="transmembrane region" description="Helical" evidence="5">
    <location>
        <begin position="91"/>
        <end position="114"/>
    </location>
</feature>
<dbReference type="EMBL" id="MFJD01000001">
    <property type="protein sequence ID" value="OGG04923.1"/>
    <property type="molecule type" value="Genomic_DNA"/>
</dbReference>
<dbReference type="InterPro" id="IPR004481">
    <property type="entry name" value="K/Na/Ca-exchanger"/>
</dbReference>
<dbReference type="Pfam" id="PF01699">
    <property type="entry name" value="Na_Ca_ex"/>
    <property type="match status" value="2"/>
</dbReference>
<dbReference type="InterPro" id="IPR004837">
    <property type="entry name" value="NaCa_Exmemb"/>
</dbReference>
<accession>A0A1F5YXV1</accession>
<feature type="domain" description="Sodium/calcium exchanger membrane region" evidence="6">
    <location>
        <begin position="28"/>
        <end position="156"/>
    </location>
</feature>
<reference evidence="7 8" key="1">
    <citation type="journal article" date="2016" name="Nat. Commun.">
        <title>Thousands of microbial genomes shed light on interconnected biogeochemical processes in an aquifer system.</title>
        <authorList>
            <person name="Anantharaman K."/>
            <person name="Brown C.T."/>
            <person name="Hug L.A."/>
            <person name="Sharon I."/>
            <person name="Castelle C.J."/>
            <person name="Probst A.J."/>
            <person name="Thomas B.C."/>
            <person name="Singh A."/>
            <person name="Wilkins M.J."/>
            <person name="Karaoz U."/>
            <person name="Brodie E.L."/>
            <person name="Williams K.H."/>
            <person name="Hubbard S.S."/>
            <person name="Banfield J.F."/>
        </authorList>
    </citation>
    <scope>NUCLEOTIDE SEQUENCE [LARGE SCALE GENOMIC DNA]</scope>
</reference>
<evidence type="ECO:0000256" key="1">
    <source>
        <dbReference type="ARBA" id="ARBA00004141"/>
    </source>
</evidence>
<keyword evidence="4 5" id="KW-0472">Membrane</keyword>
<evidence type="ECO:0000313" key="8">
    <source>
        <dbReference type="Proteomes" id="UP000178448"/>
    </source>
</evidence>
<dbReference type="Gene3D" id="1.20.1420.30">
    <property type="entry name" value="NCX, central ion-binding region"/>
    <property type="match status" value="1"/>
</dbReference>
<evidence type="ECO:0000256" key="4">
    <source>
        <dbReference type="ARBA" id="ARBA00023136"/>
    </source>
</evidence>
<gene>
    <name evidence="7" type="ORF">A2Z33_06520</name>
</gene>
<dbReference type="STRING" id="1798374.A2Z33_06520"/>
<feature type="transmembrane region" description="Helical" evidence="5">
    <location>
        <begin position="318"/>
        <end position="340"/>
    </location>
</feature>
<dbReference type="Proteomes" id="UP000178448">
    <property type="component" value="Unassembled WGS sequence"/>
</dbReference>
<dbReference type="GO" id="GO:0005262">
    <property type="term" value="F:calcium channel activity"/>
    <property type="evidence" value="ECO:0007669"/>
    <property type="project" value="TreeGrafter"/>
</dbReference>
<feature type="transmembrane region" description="Helical" evidence="5">
    <location>
        <begin position="191"/>
        <end position="214"/>
    </location>
</feature>
<evidence type="ECO:0000256" key="5">
    <source>
        <dbReference type="SAM" id="Phobius"/>
    </source>
</evidence>
<organism evidence="7 8">
    <name type="scientific">Candidatus Gottesmanbacteria bacterium RBG_16_52_11</name>
    <dbReference type="NCBI Taxonomy" id="1798374"/>
    <lineage>
        <taxon>Bacteria</taxon>
        <taxon>Candidatus Gottesmaniibacteriota</taxon>
    </lineage>
</organism>
<dbReference type="GO" id="GO:0005886">
    <property type="term" value="C:plasma membrane"/>
    <property type="evidence" value="ECO:0007669"/>
    <property type="project" value="InterPro"/>
</dbReference>
<feature type="transmembrane region" description="Helical" evidence="5">
    <location>
        <begin position="150"/>
        <end position="170"/>
    </location>
</feature>
<comment type="caution">
    <text evidence="7">The sequence shown here is derived from an EMBL/GenBank/DDBJ whole genome shotgun (WGS) entry which is preliminary data.</text>
</comment>
<keyword evidence="2 5" id="KW-0812">Transmembrane</keyword>
<dbReference type="PANTHER" id="PTHR10846:SF8">
    <property type="entry name" value="INNER MEMBRANE PROTEIN YRBG"/>
    <property type="match status" value="1"/>
</dbReference>
<dbReference type="GO" id="GO:0008273">
    <property type="term" value="F:calcium, potassium:sodium antiporter activity"/>
    <property type="evidence" value="ECO:0007669"/>
    <property type="project" value="TreeGrafter"/>
</dbReference>
<keyword evidence="3 5" id="KW-1133">Transmembrane helix</keyword>
<dbReference type="PANTHER" id="PTHR10846">
    <property type="entry name" value="SODIUM/POTASSIUM/CALCIUM EXCHANGER"/>
    <property type="match status" value="1"/>
</dbReference>
<dbReference type="PRINTS" id="PR00342">
    <property type="entry name" value="RHESUSRHD"/>
</dbReference>
<evidence type="ECO:0000256" key="2">
    <source>
        <dbReference type="ARBA" id="ARBA00022692"/>
    </source>
</evidence>
<feature type="domain" description="Sodium/calcium exchanger membrane region" evidence="6">
    <location>
        <begin position="197"/>
        <end position="326"/>
    </location>
</feature>
<feature type="transmembrane region" description="Helical" evidence="5">
    <location>
        <begin position="293"/>
        <end position="311"/>
    </location>
</feature>